<proteinExistence type="predicted"/>
<dbReference type="Pfam" id="PF00643">
    <property type="entry name" value="zf-B_box"/>
    <property type="match status" value="1"/>
</dbReference>
<dbReference type="PANTHER" id="PTHR24103">
    <property type="entry name" value="E3 UBIQUITIN-PROTEIN LIGASE TRIM"/>
    <property type="match status" value="1"/>
</dbReference>
<evidence type="ECO:0000259" key="7">
    <source>
        <dbReference type="PROSITE" id="PS50089"/>
    </source>
</evidence>
<evidence type="ECO:0000256" key="6">
    <source>
        <dbReference type="SAM" id="SignalP"/>
    </source>
</evidence>
<keyword evidence="5" id="KW-0175">Coiled coil</keyword>
<feature type="domain" description="B30.2/SPRY" evidence="9">
    <location>
        <begin position="268"/>
        <end position="467"/>
    </location>
</feature>
<dbReference type="InterPro" id="IPR001841">
    <property type="entry name" value="Znf_RING"/>
</dbReference>
<dbReference type="CDD" id="cd19769">
    <property type="entry name" value="Bbox2_TRIM16-like"/>
    <property type="match status" value="1"/>
</dbReference>
<dbReference type="Pfam" id="PF25600">
    <property type="entry name" value="TRIM_CC"/>
    <property type="match status" value="1"/>
</dbReference>
<evidence type="ECO:0000259" key="9">
    <source>
        <dbReference type="PROSITE" id="PS50188"/>
    </source>
</evidence>
<feature type="chain" id="PRO_5017205191" evidence="6">
    <location>
        <begin position="27"/>
        <end position="467"/>
    </location>
</feature>
<dbReference type="PROSITE" id="PS00518">
    <property type="entry name" value="ZF_RING_1"/>
    <property type="match status" value="1"/>
</dbReference>
<accession>A0A3B3Z911</accession>
<keyword evidence="1" id="KW-0479">Metal-binding</keyword>
<dbReference type="InterPro" id="IPR027370">
    <property type="entry name" value="Znf-RING_euk"/>
</dbReference>
<reference evidence="10" key="2">
    <citation type="submission" date="2025-09" db="UniProtKB">
        <authorList>
            <consortium name="Ensembl"/>
        </authorList>
    </citation>
    <scope>IDENTIFICATION</scope>
</reference>
<dbReference type="InterPro" id="IPR013320">
    <property type="entry name" value="ConA-like_dom_sf"/>
</dbReference>
<dbReference type="PROSITE" id="PS50119">
    <property type="entry name" value="ZF_BBOX"/>
    <property type="match status" value="1"/>
</dbReference>
<name>A0A3B3Z911_9GOBI</name>
<dbReference type="SUPFAM" id="SSF49899">
    <property type="entry name" value="Concanavalin A-like lectins/glucanases"/>
    <property type="match status" value="1"/>
</dbReference>
<dbReference type="PROSITE" id="PS50188">
    <property type="entry name" value="B302_SPRY"/>
    <property type="match status" value="1"/>
</dbReference>
<dbReference type="Gene3D" id="3.30.160.60">
    <property type="entry name" value="Classic Zinc Finger"/>
    <property type="match status" value="1"/>
</dbReference>
<evidence type="ECO:0000313" key="11">
    <source>
        <dbReference type="Proteomes" id="UP000261520"/>
    </source>
</evidence>
<evidence type="ECO:0000313" key="10">
    <source>
        <dbReference type="Ensembl" id="ENSPMGP00000001078.1"/>
    </source>
</evidence>
<dbReference type="Gene3D" id="2.60.120.920">
    <property type="match status" value="1"/>
</dbReference>
<dbReference type="SMART" id="SM00184">
    <property type="entry name" value="RING"/>
    <property type="match status" value="1"/>
</dbReference>
<evidence type="ECO:0000256" key="2">
    <source>
        <dbReference type="ARBA" id="ARBA00022771"/>
    </source>
</evidence>
<protein>
    <submittedName>
        <fullName evidence="10">Uncharacterized protein</fullName>
    </submittedName>
</protein>
<dbReference type="InterPro" id="IPR000315">
    <property type="entry name" value="Znf_B-box"/>
</dbReference>
<dbReference type="Pfam" id="PF13445">
    <property type="entry name" value="zf-RING_UBOX"/>
    <property type="match status" value="1"/>
</dbReference>
<evidence type="ECO:0000256" key="5">
    <source>
        <dbReference type="SAM" id="Coils"/>
    </source>
</evidence>
<dbReference type="GO" id="GO:0008270">
    <property type="term" value="F:zinc ion binding"/>
    <property type="evidence" value="ECO:0007669"/>
    <property type="project" value="UniProtKB-KW"/>
</dbReference>
<reference evidence="10" key="1">
    <citation type="submission" date="2025-08" db="UniProtKB">
        <authorList>
            <consortium name="Ensembl"/>
        </authorList>
    </citation>
    <scope>IDENTIFICATION</scope>
</reference>
<feature type="domain" description="RING-type" evidence="7">
    <location>
        <begin position="13"/>
        <end position="53"/>
    </location>
</feature>
<dbReference type="Pfam" id="PF00622">
    <property type="entry name" value="SPRY"/>
    <property type="match status" value="1"/>
</dbReference>
<keyword evidence="2 4" id="KW-0863">Zinc-finger</keyword>
<keyword evidence="3" id="KW-0862">Zinc</keyword>
<dbReference type="Ensembl" id="ENSPMGT00000001140.1">
    <property type="protein sequence ID" value="ENSPMGP00000001078.1"/>
    <property type="gene ID" value="ENSPMGG00000000981.1"/>
</dbReference>
<dbReference type="InterPro" id="IPR001870">
    <property type="entry name" value="B30.2/SPRY"/>
</dbReference>
<sequence>MTVVSLCRRIFVCSICLSVFVDPVSTPCGHNFCKSCICSYWDESSHCTCPLCKEDFNTRPQLKINTLLSHMASHSLKKPPKQEESCESRMCAEHHKPLELFCKTDNICVCTYCSFSDHKSHNIVPLGEECEERKAEVMKMLSVRKKKIEQIQTSLELSQKAANKVTTEGLEVFTALEQAVQKNLDNLIKEIQGKLEKTTKQNKDLIAELENQISELDHRSTEMEKPANSEDYLQFLKTFTPFKSDPNIKNCSMLSICQPSFKGPVVRSLLDLEKTFTEVLNRIYQADLKAKQKCEVDPKLSMKFGNKKCSYMWGRENVPIDPETFSVFPFVMGQQSFSSGSFYFEVQVTRKTQWALGVARESINRKDEITLSPSFGVWVILLQHSELLVCPSKGWCVDYEEGVVSFHDVDAAAPIYFFTGCCFNDKLRPFFVQGGGGVCALFRDNLVTHSLSFWVFSSFEYVSFKIL</sequence>
<dbReference type="PROSITE" id="PS50089">
    <property type="entry name" value="ZF_RING_2"/>
    <property type="match status" value="1"/>
</dbReference>
<evidence type="ECO:0000256" key="3">
    <source>
        <dbReference type="ARBA" id="ARBA00022833"/>
    </source>
</evidence>
<evidence type="ECO:0000256" key="1">
    <source>
        <dbReference type="ARBA" id="ARBA00022723"/>
    </source>
</evidence>
<dbReference type="Proteomes" id="UP000261520">
    <property type="component" value="Unplaced"/>
</dbReference>
<dbReference type="SUPFAM" id="SSF57845">
    <property type="entry name" value="B-box zinc-binding domain"/>
    <property type="match status" value="1"/>
</dbReference>
<organism evidence="10 11">
    <name type="scientific">Periophthalmus magnuspinnatus</name>
    <dbReference type="NCBI Taxonomy" id="409849"/>
    <lineage>
        <taxon>Eukaryota</taxon>
        <taxon>Metazoa</taxon>
        <taxon>Chordata</taxon>
        <taxon>Craniata</taxon>
        <taxon>Vertebrata</taxon>
        <taxon>Euteleostomi</taxon>
        <taxon>Actinopterygii</taxon>
        <taxon>Neopterygii</taxon>
        <taxon>Teleostei</taxon>
        <taxon>Neoteleostei</taxon>
        <taxon>Acanthomorphata</taxon>
        <taxon>Gobiaria</taxon>
        <taxon>Gobiiformes</taxon>
        <taxon>Gobioidei</taxon>
        <taxon>Gobiidae</taxon>
        <taxon>Oxudercinae</taxon>
        <taxon>Periophthalmus</taxon>
    </lineage>
</organism>
<dbReference type="InterPro" id="IPR017907">
    <property type="entry name" value="Znf_RING_CS"/>
</dbReference>
<feature type="coiled-coil region" evidence="5">
    <location>
        <begin position="177"/>
        <end position="219"/>
    </location>
</feature>
<dbReference type="InterPro" id="IPR003877">
    <property type="entry name" value="SPRY_dom"/>
</dbReference>
<dbReference type="SMART" id="SM00336">
    <property type="entry name" value="BBOX"/>
    <property type="match status" value="1"/>
</dbReference>
<dbReference type="InterPro" id="IPR043136">
    <property type="entry name" value="B30.2/SPRY_sf"/>
</dbReference>
<dbReference type="AlphaFoldDB" id="A0A3B3Z911"/>
<dbReference type="SUPFAM" id="SSF57850">
    <property type="entry name" value="RING/U-box"/>
    <property type="match status" value="1"/>
</dbReference>
<feature type="signal peptide" evidence="6">
    <location>
        <begin position="1"/>
        <end position="26"/>
    </location>
</feature>
<dbReference type="STRING" id="409849.ENSPMGP00000001078"/>
<keyword evidence="6" id="KW-0732">Signal</keyword>
<dbReference type="InterPro" id="IPR013083">
    <property type="entry name" value="Znf_RING/FYVE/PHD"/>
</dbReference>
<evidence type="ECO:0000256" key="4">
    <source>
        <dbReference type="PROSITE-ProRule" id="PRU00024"/>
    </source>
</evidence>
<dbReference type="Gene3D" id="3.30.40.10">
    <property type="entry name" value="Zinc/RING finger domain, C3HC4 (zinc finger)"/>
    <property type="match status" value="1"/>
</dbReference>
<dbReference type="InterPro" id="IPR003879">
    <property type="entry name" value="Butyrophylin_SPRY"/>
</dbReference>
<keyword evidence="11" id="KW-1185">Reference proteome</keyword>
<dbReference type="InterPro" id="IPR050143">
    <property type="entry name" value="TRIM/RBCC"/>
</dbReference>
<evidence type="ECO:0000259" key="8">
    <source>
        <dbReference type="PROSITE" id="PS50119"/>
    </source>
</evidence>
<dbReference type="InterPro" id="IPR058030">
    <property type="entry name" value="TRIM8/14/16/25/29/45/65_CC"/>
</dbReference>
<feature type="domain" description="B box-type" evidence="8">
    <location>
        <begin position="86"/>
        <end position="126"/>
    </location>
</feature>
<dbReference type="PRINTS" id="PR01407">
    <property type="entry name" value="BUTYPHLNCDUF"/>
</dbReference>